<dbReference type="Proteomes" id="UP000828390">
    <property type="component" value="Unassembled WGS sequence"/>
</dbReference>
<dbReference type="InterPro" id="IPR000884">
    <property type="entry name" value="TSP1_rpt"/>
</dbReference>
<proteinExistence type="predicted"/>
<evidence type="ECO:0000313" key="4">
    <source>
        <dbReference type="EMBL" id="KAH3860504.1"/>
    </source>
</evidence>
<dbReference type="PANTHER" id="PTHR22906">
    <property type="entry name" value="PROPERDIN"/>
    <property type="match status" value="1"/>
</dbReference>
<dbReference type="Gene3D" id="2.20.100.10">
    <property type="entry name" value="Thrombospondin type-1 (TSP1) repeat"/>
    <property type="match status" value="4"/>
</dbReference>
<keyword evidence="2" id="KW-1015">Disulfide bond</keyword>
<dbReference type="OrthoDB" id="446173at2759"/>
<dbReference type="SUPFAM" id="SSF82895">
    <property type="entry name" value="TSP-1 type 1 repeat"/>
    <property type="match status" value="4"/>
</dbReference>
<organism evidence="4 5">
    <name type="scientific">Dreissena polymorpha</name>
    <name type="common">Zebra mussel</name>
    <name type="synonym">Mytilus polymorpha</name>
    <dbReference type="NCBI Taxonomy" id="45954"/>
    <lineage>
        <taxon>Eukaryota</taxon>
        <taxon>Metazoa</taxon>
        <taxon>Spiralia</taxon>
        <taxon>Lophotrochozoa</taxon>
        <taxon>Mollusca</taxon>
        <taxon>Bivalvia</taxon>
        <taxon>Autobranchia</taxon>
        <taxon>Heteroconchia</taxon>
        <taxon>Euheterodonta</taxon>
        <taxon>Imparidentia</taxon>
        <taxon>Neoheterodontei</taxon>
        <taxon>Myida</taxon>
        <taxon>Dreissenoidea</taxon>
        <taxon>Dreissenidae</taxon>
        <taxon>Dreissena</taxon>
    </lineage>
</organism>
<evidence type="ECO:0000256" key="3">
    <source>
        <dbReference type="SAM" id="SignalP"/>
    </source>
</evidence>
<feature type="signal peptide" evidence="3">
    <location>
        <begin position="1"/>
        <end position="18"/>
    </location>
</feature>
<dbReference type="PROSITE" id="PS50092">
    <property type="entry name" value="TSP1"/>
    <property type="match status" value="4"/>
</dbReference>
<dbReference type="PANTHER" id="PTHR22906:SF21">
    <property type="entry name" value="SEMA DOMAIN-CONTAINING PROTEIN"/>
    <property type="match status" value="1"/>
</dbReference>
<evidence type="ECO:0000256" key="1">
    <source>
        <dbReference type="ARBA" id="ARBA00022737"/>
    </source>
</evidence>
<dbReference type="InterPro" id="IPR052065">
    <property type="entry name" value="Compl_asym_regulator"/>
</dbReference>
<evidence type="ECO:0000313" key="5">
    <source>
        <dbReference type="Proteomes" id="UP000828390"/>
    </source>
</evidence>
<reference evidence="4" key="2">
    <citation type="submission" date="2020-11" db="EMBL/GenBank/DDBJ databases">
        <authorList>
            <person name="McCartney M.A."/>
            <person name="Auch B."/>
            <person name="Kono T."/>
            <person name="Mallez S."/>
            <person name="Becker A."/>
            <person name="Gohl D.M."/>
            <person name="Silverstein K.A.T."/>
            <person name="Koren S."/>
            <person name="Bechman K.B."/>
            <person name="Herman A."/>
            <person name="Abrahante J.E."/>
            <person name="Garbe J."/>
        </authorList>
    </citation>
    <scope>NUCLEOTIDE SEQUENCE</scope>
    <source>
        <strain evidence="4">Duluth1</strain>
        <tissue evidence="4">Whole animal</tissue>
    </source>
</reference>
<dbReference type="EMBL" id="JAIWYP010000002">
    <property type="protein sequence ID" value="KAH3860504.1"/>
    <property type="molecule type" value="Genomic_DNA"/>
</dbReference>
<sequence length="490" mass="53364">MNILRHLSSLLCILTLRSFELTGFLLTHSDGPTCYICRDIVAPNQCNVTRSCATDQICSIAATIDDTGARLFHAGCIETYTCQGPTLVGRKRDTLQCSQCCNRNLCNNFDCLHPTLTPTTQTIADCNDKSDVCATNDAHKVICPNQALANEFCPHTCGLCRVDGIWSSWSRWSSCTASCGPGHTMRVRSCDQPKPSNGGSMCGGAAIESQGCQADIQCPVDGHWSDWSPWRQCSATCGGGKQIRSRSCSDPVPQFGGKPCDDAQHFIEMRVCNTLSCPVDGHWAVWSPWLPCSVTCGRGNQIRTRNCSNPTPQFGGKPCDDALHFSESRDCNTHSCTMDGHWSLWSHWQTCSVTCGLGSRIRIRTCSNPTPLNGGHPCDNPLTYRETEPCTMENCSLSTSPATYTVMTPSSSCHDKPFCADEYLPPNICADNRIAFGDCPVKCGKCGMTTPRPVCEDNPAGNCNDTLYLQYACAQTDLSVLCSKSCHLCK</sequence>
<keyword evidence="3" id="KW-0732">Signal</keyword>
<accession>A0A9D4R9W0</accession>
<dbReference type="AlphaFoldDB" id="A0A9D4R9W0"/>
<dbReference type="Pfam" id="PF00090">
    <property type="entry name" value="TSP_1"/>
    <property type="match status" value="4"/>
</dbReference>
<protein>
    <submittedName>
        <fullName evidence="4">Uncharacterized protein</fullName>
    </submittedName>
</protein>
<comment type="caution">
    <text evidence="4">The sequence shown here is derived from an EMBL/GenBank/DDBJ whole genome shotgun (WGS) entry which is preliminary data.</text>
</comment>
<reference evidence="4" key="1">
    <citation type="journal article" date="2019" name="bioRxiv">
        <title>The Genome of the Zebra Mussel, Dreissena polymorpha: A Resource for Invasive Species Research.</title>
        <authorList>
            <person name="McCartney M.A."/>
            <person name="Auch B."/>
            <person name="Kono T."/>
            <person name="Mallez S."/>
            <person name="Zhang Y."/>
            <person name="Obille A."/>
            <person name="Becker A."/>
            <person name="Abrahante J.E."/>
            <person name="Garbe J."/>
            <person name="Badalamenti J.P."/>
            <person name="Herman A."/>
            <person name="Mangelson H."/>
            <person name="Liachko I."/>
            <person name="Sullivan S."/>
            <person name="Sone E.D."/>
            <person name="Koren S."/>
            <person name="Silverstein K.A.T."/>
            <person name="Beckman K.B."/>
            <person name="Gohl D.M."/>
        </authorList>
    </citation>
    <scope>NUCLEOTIDE SEQUENCE</scope>
    <source>
        <strain evidence="4">Duluth1</strain>
        <tissue evidence="4">Whole animal</tissue>
    </source>
</reference>
<gene>
    <name evidence="4" type="ORF">DPMN_023404</name>
</gene>
<keyword evidence="1" id="KW-0677">Repeat</keyword>
<evidence type="ECO:0000256" key="2">
    <source>
        <dbReference type="ARBA" id="ARBA00023157"/>
    </source>
</evidence>
<dbReference type="FunFam" id="2.20.100.10:FF:000001">
    <property type="entry name" value="semaphorin-5A isoform X1"/>
    <property type="match status" value="2"/>
</dbReference>
<keyword evidence="5" id="KW-1185">Reference proteome</keyword>
<dbReference type="FunFam" id="2.20.100.10:FF:000007">
    <property type="entry name" value="Thrombospondin 1"/>
    <property type="match status" value="2"/>
</dbReference>
<feature type="chain" id="PRO_5038351018" evidence="3">
    <location>
        <begin position="19"/>
        <end position="490"/>
    </location>
</feature>
<name>A0A9D4R9W0_DREPO</name>
<dbReference type="SMART" id="SM00209">
    <property type="entry name" value="TSP1"/>
    <property type="match status" value="4"/>
</dbReference>
<dbReference type="InterPro" id="IPR036383">
    <property type="entry name" value="TSP1_rpt_sf"/>
</dbReference>